<dbReference type="OrthoDB" id="7172369at2"/>
<gene>
    <name evidence="2" type="ORF">SAMN05443547_2161</name>
</gene>
<reference evidence="3" key="1">
    <citation type="submission" date="2016-12" db="EMBL/GenBank/DDBJ databases">
        <authorList>
            <person name="Varghese N."/>
            <person name="Submissions S."/>
        </authorList>
    </citation>
    <scope>NUCLEOTIDE SEQUENCE [LARGE SCALE GENOMIC DNA]</scope>
    <source>
        <strain evidence="3">DSM 18830</strain>
    </source>
</reference>
<name>A0A1M7ZY45_9FLAO</name>
<dbReference type="AlphaFoldDB" id="A0A1M7ZY45"/>
<evidence type="ECO:0000313" key="2">
    <source>
        <dbReference type="EMBL" id="SHO73788.1"/>
    </source>
</evidence>
<dbReference type="Proteomes" id="UP000184611">
    <property type="component" value="Unassembled WGS sequence"/>
</dbReference>
<keyword evidence="3" id="KW-1185">Reference proteome</keyword>
<organism evidence="2 3">
    <name type="scientific">Flavobacterium cucumis</name>
    <dbReference type="NCBI Taxonomy" id="416016"/>
    <lineage>
        <taxon>Bacteria</taxon>
        <taxon>Pseudomonadati</taxon>
        <taxon>Bacteroidota</taxon>
        <taxon>Flavobacteriia</taxon>
        <taxon>Flavobacteriales</taxon>
        <taxon>Flavobacteriaceae</taxon>
        <taxon>Flavobacterium</taxon>
    </lineage>
</organism>
<dbReference type="PROSITE" id="PS51257">
    <property type="entry name" value="PROKAR_LIPOPROTEIN"/>
    <property type="match status" value="1"/>
</dbReference>
<sequence>MKKIICLALVSFFISCKKESKDGFTPTKIDSLASISEVENFIKPFDSSFTKYNYRLEMLKDSTLSMQPYCKGDFDNNGYTDLFVAGKYKYGRMYPYAFMNYGNDSINHFRLHESGTDLIPKVIRKNNHDLLVLKKGSKFNFRVDTLIYKYRNLINYNSNPKKYNIEKITFNGFNIRGEYEIVINQNHKATFKLSKGINDTLYHYKAERGLSSKEYTELIDLLNYMDFPSLKEKYFERSSSHIMCDLTISYNNGKIKHIFDHGMENHYSLKALYSKFEDLKNTVQLRAAGYSLISEQDD</sequence>
<dbReference type="RefSeq" id="WP_143165279.1">
    <property type="nucleotide sequence ID" value="NZ_CBCSEA010000007.1"/>
</dbReference>
<feature type="domain" description="DUF6438" evidence="1">
    <location>
        <begin position="179"/>
        <end position="279"/>
    </location>
</feature>
<evidence type="ECO:0000313" key="3">
    <source>
        <dbReference type="Proteomes" id="UP000184611"/>
    </source>
</evidence>
<dbReference type="InterPro" id="IPR045497">
    <property type="entry name" value="DUF6438"/>
</dbReference>
<evidence type="ECO:0000259" key="1">
    <source>
        <dbReference type="Pfam" id="PF20033"/>
    </source>
</evidence>
<dbReference type="STRING" id="416016.SAMN05443547_2161"/>
<protein>
    <recommendedName>
        <fullName evidence="1">DUF6438 domain-containing protein</fullName>
    </recommendedName>
</protein>
<dbReference type="EMBL" id="FRYK01000004">
    <property type="protein sequence ID" value="SHO73788.1"/>
    <property type="molecule type" value="Genomic_DNA"/>
</dbReference>
<accession>A0A1M7ZY45</accession>
<proteinExistence type="predicted"/>
<dbReference type="Pfam" id="PF20033">
    <property type="entry name" value="DUF6438"/>
    <property type="match status" value="1"/>
</dbReference>